<dbReference type="InterPro" id="IPR004827">
    <property type="entry name" value="bZIP"/>
</dbReference>
<dbReference type="GO" id="GO:0000976">
    <property type="term" value="F:transcription cis-regulatory region binding"/>
    <property type="evidence" value="ECO:0007669"/>
    <property type="project" value="InterPro"/>
</dbReference>
<dbReference type="Gene3D" id="1.20.5.170">
    <property type="match status" value="1"/>
</dbReference>
<protein>
    <recommendedName>
        <fullName evidence="5">BZIP domain-containing protein</fullName>
    </recommendedName>
</protein>
<dbReference type="VEuPathDB" id="FungiDB:MGL_2360"/>
<feature type="compositionally biased region" description="Low complexity" evidence="4">
    <location>
        <begin position="201"/>
        <end position="215"/>
    </location>
</feature>
<dbReference type="AlphaFoldDB" id="A8Q3C5"/>
<dbReference type="OMA" id="HAYVCEL"/>
<dbReference type="Pfam" id="PF10297">
    <property type="entry name" value="Hap4_Hap_bind"/>
    <property type="match status" value="1"/>
</dbReference>
<keyword evidence="7" id="KW-1185">Reference proteome</keyword>
<dbReference type="RefSeq" id="XP_001730564.1">
    <property type="nucleotide sequence ID" value="XM_001730512.1"/>
</dbReference>
<evidence type="ECO:0000256" key="2">
    <source>
        <dbReference type="ARBA" id="ARBA00023242"/>
    </source>
</evidence>
<dbReference type="OrthoDB" id="5374328at2759"/>
<evidence type="ECO:0000256" key="3">
    <source>
        <dbReference type="SAM" id="Coils"/>
    </source>
</evidence>
<sequence>MPPDPTVDMNVLGAESDIIKPSKEWVLPARGKPGRKPSDSVPPTKRKAQNRASQRAFRERRHAYVCELEQKVAQYQAREIDANVQMQRIALQCREEANALRKSNEELRARYEQMEQQFLAYRRCAEAQATTHSTGCQPPLHEKTHTHCSSRDAISIRGTPTSGTTGPSKFSAVGTEGTEVNVAGSHAQDHKHFYGLRSANSTFSPPSSPTLSTSSEVKTAEAIPSTSYTPTRAVPLRRKHEPSLPLASLSEGEDLLLDLDCGFCKDATVCVCRGKARLELDEAKPSVTGAGSDSGSAPKPTLWYTKAPEPSSSNAMRLPIRPHHSSRPRLWAVTPGNMSQFGAATCSASSSQLAPQCTGDRRTCSACQTDPTLAEFCTAISRNVHLPVSTQRETKTLCESVPHAFTRLRSHPNFPSWRGGLEMLAEIVARDPVSLAFDTAQPPTPPHQQSQSTSTSTSIRTNVDPNIHRYTQCNRHKPTMLVRSKAVSEALDILDHQPDNQRVCPCPWAQLPSRLPWPRTPQAKASDGK</sequence>
<dbReference type="PANTHER" id="PTHR40621:SF7">
    <property type="entry name" value="BZIP DOMAIN-CONTAINING PROTEIN"/>
    <property type="match status" value="1"/>
</dbReference>
<comment type="subcellular location">
    <subcellularLocation>
        <location evidence="1">Nucleus</location>
    </subcellularLocation>
</comment>
<feature type="compositionally biased region" description="Low complexity" evidence="4">
    <location>
        <begin position="447"/>
        <end position="458"/>
    </location>
</feature>
<gene>
    <name evidence="6" type="ORF">MGL_2360</name>
</gene>
<dbReference type="Proteomes" id="UP000008837">
    <property type="component" value="Unassembled WGS sequence"/>
</dbReference>
<dbReference type="SMART" id="SM00338">
    <property type="entry name" value="BRLZ"/>
    <property type="match status" value="1"/>
</dbReference>
<keyword evidence="2" id="KW-0539">Nucleus</keyword>
<dbReference type="PROSITE" id="PS00036">
    <property type="entry name" value="BZIP_BASIC"/>
    <property type="match status" value="1"/>
</dbReference>
<keyword evidence="3" id="KW-0175">Coiled coil</keyword>
<dbReference type="InterPro" id="IPR018287">
    <property type="entry name" value="Hap4_TF_heteromerisation"/>
</dbReference>
<dbReference type="PANTHER" id="PTHR40621">
    <property type="entry name" value="TRANSCRIPTION FACTOR KAPC-RELATED"/>
    <property type="match status" value="1"/>
</dbReference>
<dbReference type="InterPro" id="IPR050936">
    <property type="entry name" value="AP-1-like"/>
</dbReference>
<dbReference type="KEGG" id="mgl:MGL_2360"/>
<organism evidence="6 7">
    <name type="scientific">Malassezia globosa (strain ATCC MYA-4612 / CBS 7966)</name>
    <name type="common">Dandruff-associated fungus</name>
    <dbReference type="NCBI Taxonomy" id="425265"/>
    <lineage>
        <taxon>Eukaryota</taxon>
        <taxon>Fungi</taxon>
        <taxon>Dikarya</taxon>
        <taxon>Basidiomycota</taxon>
        <taxon>Ustilaginomycotina</taxon>
        <taxon>Malasseziomycetes</taxon>
        <taxon>Malasseziales</taxon>
        <taxon>Malasseziaceae</taxon>
        <taxon>Malassezia</taxon>
    </lineage>
</organism>
<reference evidence="6 7" key="1">
    <citation type="journal article" date="2007" name="Proc. Natl. Acad. Sci. U.S.A.">
        <title>Dandruff-associated Malassezia genomes reveal convergent and divergent virulence traits shared with plant and human fungal pathogens.</title>
        <authorList>
            <person name="Xu J."/>
            <person name="Saunders C.W."/>
            <person name="Hu P."/>
            <person name="Grant R.A."/>
            <person name="Boekhout T."/>
            <person name="Kuramae E.E."/>
            <person name="Kronstad J.W."/>
            <person name="Deangelis Y.M."/>
            <person name="Reeder N.L."/>
            <person name="Johnstone K.R."/>
            <person name="Leland M."/>
            <person name="Fieno A.M."/>
            <person name="Begley W.M."/>
            <person name="Sun Y."/>
            <person name="Lacey M.P."/>
            <person name="Chaudhary T."/>
            <person name="Keough T."/>
            <person name="Chu L."/>
            <person name="Sears R."/>
            <person name="Yuan B."/>
            <person name="Dawson T.L.Jr."/>
        </authorList>
    </citation>
    <scope>NUCLEOTIDE SEQUENCE [LARGE SCALE GENOMIC DNA]</scope>
    <source>
        <strain evidence="7">ATCC MYA-4612 / CBS 7966</strain>
    </source>
</reference>
<dbReference type="SUPFAM" id="SSF57959">
    <property type="entry name" value="Leucine zipper domain"/>
    <property type="match status" value="1"/>
</dbReference>
<name>A8Q3C5_MALGO</name>
<evidence type="ECO:0000313" key="6">
    <source>
        <dbReference type="EMBL" id="EDP43350.1"/>
    </source>
</evidence>
<dbReference type="GO" id="GO:0090575">
    <property type="term" value="C:RNA polymerase II transcription regulator complex"/>
    <property type="evidence" value="ECO:0007669"/>
    <property type="project" value="TreeGrafter"/>
</dbReference>
<accession>A8Q3C5</accession>
<dbReference type="GO" id="GO:0001228">
    <property type="term" value="F:DNA-binding transcription activator activity, RNA polymerase II-specific"/>
    <property type="evidence" value="ECO:0007669"/>
    <property type="project" value="TreeGrafter"/>
</dbReference>
<feature type="region of interest" description="Disordered" evidence="4">
    <location>
        <begin position="200"/>
        <end position="239"/>
    </location>
</feature>
<evidence type="ECO:0000256" key="1">
    <source>
        <dbReference type="ARBA" id="ARBA00004123"/>
    </source>
</evidence>
<feature type="region of interest" description="Disordered" evidence="4">
    <location>
        <begin position="437"/>
        <end position="465"/>
    </location>
</feature>
<evidence type="ECO:0000256" key="4">
    <source>
        <dbReference type="SAM" id="MobiDB-lite"/>
    </source>
</evidence>
<dbReference type="STRING" id="425265.A8Q3C5"/>
<dbReference type="GeneID" id="5854871"/>
<dbReference type="InParanoid" id="A8Q3C5"/>
<feature type="domain" description="BZIP" evidence="5">
    <location>
        <begin position="45"/>
        <end position="60"/>
    </location>
</feature>
<feature type="coiled-coil region" evidence="3">
    <location>
        <begin position="90"/>
        <end position="124"/>
    </location>
</feature>
<comment type="caution">
    <text evidence="6">The sequence shown here is derived from an EMBL/GenBank/DDBJ whole genome shotgun (WGS) entry which is preliminary data.</text>
</comment>
<dbReference type="CDD" id="cd14688">
    <property type="entry name" value="bZIP_YAP"/>
    <property type="match status" value="1"/>
</dbReference>
<evidence type="ECO:0000313" key="7">
    <source>
        <dbReference type="Proteomes" id="UP000008837"/>
    </source>
</evidence>
<feature type="region of interest" description="Disordered" evidence="4">
    <location>
        <begin position="510"/>
        <end position="529"/>
    </location>
</feature>
<dbReference type="EMBL" id="AAYY01000008">
    <property type="protein sequence ID" value="EDP43350.1"/>
    <property type="molecule type" value="Genomic_DNA"/>
</dbReference>
<proteinExistence type="predicted"/>
<dbReference type="InterPro" id="IPR046347">
    <property type="entry name" value="bZIP_sf"/>
</dbReference>
<feature type="region of interest" description="Disordered" evidence="4">
    <location>
        <begin position="22"/>
        <end position="56"/>
    </location>
</feature>
<evidence type="ECO:0000259" key="5">
    <source>
        <dbReference type="PROSITE" id="PS00036"/>
    </source>
</evidence>